<accession>A0ABS6B0D0</accession>
<keyword evidence="2" id="KW-0732">Signal</keyword>
<comment type="caution">
    <text evidence="3">The sequence shown here is derived from an EMBL/GenBank/DDBJ whole genome shotgun (WGS) entry which is preliminary data.</text>
</comment>
<feature type="signal peptide" evidence="2">
    <location>
        <begin position="1"/>
        <end position="30"/>
    </location>
</feature>
<organism evidence="3 4">
    <name type="scientific">Nocardia albiluteola</name>
    <dbReference type="NCBI Taxonomy" id="2842303"/>
    <lineage>
        <taxon>Bacteria</taxon>
        <taxon>Bacillati</taxon>
        <taxon>Actinomycetota</taxon>
        <taxon>Actinomycetes</taxon>
        <taxon>Mycobacteriales</taxon>
        <taxon>Nocardiaceae</taxon>
        <taxon>Nocardia</taxon>
    </lineage>
</organism>
<feature type="compositionally biased region" description="Low complexity" evidence="1">
    <location>
        <begin position="88"/>
        <end position="103"/>
    </location>
</feature>
<name>A0ABS6B0D0_9NOCA</name>
<keyword evidence="4" id="KW-1185">Reference proteome</keyword>
<evidence type="ECO:0000256" key="1">
    <source>
        <dbReference type="SAM" id="MobiDB-lite"/>
    </source>
</evidence>
<evidence type="ECO:0000256" key="2">
    <source>
        <dbReference type="SAM" id="SignalP"/>
    </source>
</evidence>
<proteinExistence type="predicted"/>
<feature type="region of interest" description="Disordered" evidence="1">
    <location>
        <begin position="52"/>
        <end position="103"/>
    </location>
</feature>
<protein>
    <submittedName>
        <fullName evidence="3">Uncharacterized protein</fullName>
    </submittedName>
</protein>
<reference evidence="3 4" key="1">
    <citation type="submission" date="2021-06" db="EMBL/GenBank/DDBJ databases">
        <title>Actinomycetes sequencing.</title>
        <authorList>
            <person name="Shan Q."/>
        </authorList>
    </citation>
    <scope>NUCLEOTIDE SEQUENCE [LARGE SCALE GENOMIC DNA]</scope>
    <source>
        <strain evidence="3 4">NEAU-G5</strain>
    </source>
</reference>
<dbReference type="EMBL" id="JAHKNI010000006">
    <property type="protein sequence ID" value="MBU3063753.1"/>
    <property type="molecule type" value="Genomic_DNA"/>
</dbReference>
<dbReference type="RefSeq" id="WP_215918654.1">
    <property type="nucleotide sequence ID" value="NZ_JAHKNI010000006.1"/>
</dbReference>
<sequence length="275" mass="26191">MASGTGALKRGLAAAAVLGPLVLGGIPAAADPPVPPPGAFATGSSTTGSGGFASGSGIVASGSGNPGPRDNALRLGPIAVHTSPPRMPQVEAAPVPAPPAREVAAPDASWAHTLGLNSGSVGTACAGSAVAGGSGILLGLLTGSGLVGPGTVGVGSSGSSLGSVAVGSALTGSALLTCLLLLPGIPPPAPGLPLRIPMPIPPIAPVRMPAPLRPPPPAIMPAPSRVVPESEPIAESSPPAAPVAWNVLELVTVLVVSVIAAYRGRTSGGGQRARA</sequence>
<evidence type="ECO:0000313" key="4">
    <source>
        <dbReference type="Proteomes" id="UP000733379"/>
    </source>
</evidence>
<gene>
    <name evidence="3" type="ORF">KO481_19735</name>
</gene>
<dbReference type="Proteomes" id="UP000733379">
    <property type="component" value="Unassembled WGS sequence"/>
</dbReference>
<feature type="chain" id="PRO_5045723176" evidence="2">
    <location>
        <begin position="31"/>
        <end position="275"/>
    </location>
</feature>
<evidence type="ECO:0000313" key="3">
    <source>
        <dbReference type="EMBL" id="MBU3063753.1"/>
    </source>
</evidence>